<feature type="binding site" evidence="14">
    <location>
        <position position="371"/>
    </location>
    <ligand>
        <name>Mg(2+)</name>
        <dbReference type="ChEBI" id="CHEBI:18420"/>
        <label>1</label>
    </ligand>
</feature>
<evidence type="ECO:0000256" key="7">
    <source>
        <dbReference type="ARBA" id="ARBA00022723"/>
    </source>
</evidence>
<dbReference type="GO" id="GO:0003887">
    <property type="term" value="F:DNA-directed DNA polymerase activity"/>
    <property type="evidence" value="ECO:0007669"/>
    <property type="project" value="InterPro"/>
</dbReference>
<comment type="cofactor">
    <cofactor evidence="14">
        <name>Mg(2+)</name>
        <dbReference type="ChEBI" id="CHEBI:18420"/>
    </cofactor>
    <text evidence="14">Binds 2 magnesium ions.</text>
</comment>
<keyword evidence="11 13" id="KW-0234">DNA repair</keyword>
<evidence type="ECO:0000313" key="19">
    <source>
        <dbReference type="Proteomes" id="UP000007819"/>
    </source>
</evidence>
<dbReference type="Gene3D" id="3.40.50.10190">
    <property type="entry name" value="BRCT domain"/>
    <property type="match status" value="1"/>
</dbReference>
<dbReference type="PANTHER" id="PTHR45990:SF1">
    <property type="entry name" value="DNA REPAIR PROTEIN REV1"/>
    <property type="match status" value="1"/>
</dbReference>
<evidence type="ECO:0000256" key="8">
    <source>
        <dbReference type="ARBA" id="ARBA00022763"/>
    </source>
</evidence>
<evidence type="ECO:0000256" key="5">
    <source>
        <dbReference type="ARBA" id="ARBA00022679"/>
    </source>
</evidence>
<keyword evidence="12 13" id="KW-0539">Nucleus</keyword>
<dbReference type="InterPro" id="IPR001126">
    <property type="entry name" value="UmuC"/>
</dbReference>
<feature type="compositionally biased region" description="Acidic residues" evidence="15">
    <location>
        <begin position="276"/>
        <end position="285"/>
    </location>
</feature>
<dbReference type="GO" id="GO:0003684">
    <property type="term" value="F:damaged DNA binding"/>
    <property type="evidence" value="ECO:0007669"/>
    <property type="project" value="UniProtKB-UniRule"/>
</dbReference>
<evidence type="ECO:0000313" key="18">
    <source>
        <dbReference type="EnsemblMetazoa" id="XP_003245615.1"/>
    </source>
</evidence>
<dbReference type="PROSITE" id="PS50172">
    <property type="entry name" value="BRCT"/>
    <property type="match status" value="1"/>
</dbReference>
<dbReference type="Pfam" id="PF16589">
    <property type="entry name" value="BRCT_2"/>
    <property type="match status" value="1"/>
</dbReference>
<dbReference type="GO" id="GO:0017125">
    <property type="term" value="F:deoxycytidyl transferase activity"/>
    <property type="evidence" value="ECO:0007669"/>
    <property type="project" value="TreeGrafter"/>
</dbReference>
<keyword evidence="4 13" id="KW-0237">DNA synthesis</keyword>
<evidence type="ECO:0000256" key="3">
    <source>
        <dbReference type="ARBA" id="ARBA00020399"/>
    </source>
</evidence>
<dbReference type="FunFam" id="3.30.1490.100:FF:000001">
    <property type="entry name" value="DNA repair protein REV1"/>
    <property type="match status" value="1"/>
</dbReference>
<evidence type="ECO:0000256" key="2">
    <source>
        <dbReference type="ARBA" id="ARBA00010945"/>
    </source>
</evidence>
<evidence type="ECO:0000256" key="15">
    <source>
        <dbReference type="SAM" id="MobiDB-lite"/>
    </source>
</evidence>
<accession>A0A8R2A964</accession>
<dbReference type="OrthoDB" id="427711at2759"/>
<dbReference type="GO" id="GO:0042276">
    <property type="term" value="P:error-prone translesion synthesis"/>
    <property type="evidence" value="ECO:0007669"/>
    <property type="project" value="InterPro"/>
</dbReference>
<dbReference type="Pfam" id="PF11799">
    <property type="entry name" value="IMS_C"/>
    <property type="match status" value="1"/>
</dbReference>
<evidence type="ECO:0000256" key="6">
    <source>
        <dbReference type="ARBA" id="ARBA00022695"/>
    </source>
</evidence>
<evidence type="ECO:0000256" key="4">
    <source>
        <dbReference type="ARBA" id="ARBA00022634"/>
    </source>
</evidence>
<dbReference type="PIRSF" id="PIRSF036573">
    <property type="entry name" value="REV1"/>
    <property type="match status" value="1"/>
</dbReference>
<dbReference type="InterPro" id="IPR031991">
    <property type="entry name" value="Rev1_C"/>
</dbReference>
<dbReference type="Gene3D" id="3.40.1170.60">
    <property type="match status" value="1"/>
</dbReference>
<name>A0A8R2A964_ACYPI</name>
<dbReference type="SUPFAM" id="SSF100879">
    <property type="entry name" value="Lesion bypass DNA polymerase (Y-family), little finger domain"/>
    <property type="match status" value="1"/>
</dbReference>
<dbReference type="PANTHER" id="PTHR45990">
    <property type="entry name" value="DNA REPAIR PROTEIN REV1"/>
    <property type="match status" value="1"/>
</dbReference>
<dbReference type="GO" id="GO:0046872">
    <property type="term" value="F:metal ion binding"/>
    <property type="evidence" value="ECO:0007669"/>
    <property type="project" value="UniProtKB-KW"/>
</dbReference>
<dbReference type="InterPro" id="IPR036420">
    <property type="entry name" value="BRCT_dom_sf"/>
</dbReference>
<dbReference type="InterPro" id="IPR001357">
    <property type="entry name" value="BRCT_dom"/>
</dbReference>
<evidence type="ECO:0000256" key="1">
    <source>
        <dbReference type="ARBA" id="ARBA00004123"/>
    </source>
</evidence>
<dbReference type="KEGG" id="api:100159458"/>
<dbReference type="Proteomes" id="UP000007819">
    <property type="component" value="Chromosome A1"/>
</dbReference>
<dbReference type="CDD" id="cd17719">
    <property type="entry name" value="BRCT_Rev1"/>
    <property type="match status" value="1"/>
</dbReference>
<dbReference type="Pfam" id="PF21999">
    <property type="entry name" value="IMS_HHH_1"/>
    <property type="match status" value="1"/>
</dbReference>
<comment type="subcellular location">
    <subcellularLocation>
        <location evidence="1 13">Nucleus</location>
    </subcellularLocation>
</comment>
<keyword evidence="7 14" id="KW-0479">Metal-binding</keyword>
<dbReference type="GO" id="GO:0005634">
    <property type="term" value="C:nucleus"/>
    <property type="evidence" value="ECO:0007669"/>
    <property type="project" value="UniProtKB-SubCell"/>
</dbReference>
<keyword evidence="8 13" id="KW-0227">DNA damage</keyword>
<evidence type="ECO:0000256" key="12">
    <source>
        <dbReference type="ARBA" id="ARBA00023242"/>
    </source>
</evidence>
<dbReference type="Pfam" id="PF00817">
    <property type="entry name" value="IMS"/>
    <property type="match status" value="1"/>
</dbReference>
<evidence type="ECO:0000256" key="13">
    <source>
        <dbReference type="PIRNR" id="PIRNR036573"/>
    </source>
</evidence>
<evidence type="ECO:0000256" key="9">
    <source>
        <dbReference type="ARBA" id="ARBA00022842"/>
    </source>
</evidence>
<sequence>MKRNRNKTNGFEKWGGYMEAKKTKLEEQFTEKAAGDSNHVKSQIFKGISIFVNGYTLPSANELKRIMMENGGIYHHYHRPNITTHIIASNLPTAKLKLLKQFKIVKPEWISDSIKEGKLLNYEDYLLFIDQPNQPKIDFPVRAKNASESTFLSEFYNNSRLHLISTMATTFKHLVNDTRKRNQTDYPGRQRLKKWIEQNGVKDMLSHDSELDSGKIVMHIDMDCFFVSAGLVERPELRGLPVAVTHAKGNLSKKREGVDLGAEFGLYVKRWRGDDTENGEEDEEVQEIKPRSSKRDGINETDSMAEIACCSYEARKVGIKNGMLVGQALKMCPTLKLIPYNFEQYKRVAHTLYTHIMNDYTLDVEAVSCDELYLDCSHILETTKASPFDLATFLRKEIKEKTQCPCSTGIGSNCLLARLATKKAKPDGQFYLEPGIIMDFMRNIDISDVPGVGRTLGHKLSTLGISTCGELSALSLQTLQSEFGNKTGLSLYKHCRGEDDRKLNYDYKPKSVSAEVNYGIRFKNKEESENFVRQLCDEVEKRLDDIEMNGKTVTLKLMIRNVEAPKESAKFLGHGFCDNITKSSSIIKPTSNSIIIFQVVNKIMNQLDIDPSELRGIGIQMNKLESRKVTGAGRIENFISNMKSDTKKNHISLNENTDIDKIISTKVSEPKSLQSSSTDNCNKPKSVMDFFKPKEDLNSRKHMKTSNSKSNIPHESLVNVKMSQVDPSFLDALPADLRLEIENELKANENQNHPIVENENSSTMEITMTEESSKLYQHVQIDQMKEFIEEWVVTENEPKTCDNIMVSKYLCNLVRDTKTEDAYEIIRKLYRLIKNKDHSAWKQSYFDVLKDVQETMLNLYNAKLKVETTFK</sequence>
<dbReference type="AlphaFoldDB" id="A0A8R2A964"/>
<feature type="binding site" evidence="14">
    <location>
        <position position="221"/>
    </location>
    <ligand>
        <name>Mg(2+)</name>
        <dbReference type="ChEBI" id="CHEBI:18420"/>
        <label>1</label>
    </ligand>
</feature>
<dbReference type="GeneID" id="100159458"/>
<dbReference type="RefSeq" id="XP_003245615.1">
    <property type="nucleotide sequence ID" value="XM_003245567.3"/>
</dbReference>
<feature type="binding site" evidence="14">
    <location>
        <position position="370"/>
    </location>
    <ligand>
        <name>Mg(2+)</name>
        <dbReference type="ChEBI" id="CHEBI:18420"/>
        <label>1</label>
    </ligand>
</feature>
<evidence type="ECO:0000256" key="14">
    <source>
        <dbReference type="PIRSR" id="PIRSR036573-2"/>
    </source>
</evidence>
<dbReference type="InterPro" id="IPR017961">
    <property type="entry name" value="DNA_pol_Y-fam_little_finger"/>
</dbReference>
<dbReference type="GO" id="GO:0006281">
    <property type="term" value="P:DNA repair"/>
    <property type="evidence" value="ECO:0007669"/>
    <property type="project" value="UniProtKB-KW"/>
</dbReference>
<evidence type="ECO:0000256" key="11">
    <source>
        <dbReference type="ARBA" id="ARBA00023204"/>
    </source>
</evidence>
<feature type="region of interest" description="Disordered" evidence="15">
    <location>
        <begin position="275"/>
        <end position="298"/>
    </location>
</feature>
<dbReference type="RefSeq" id="XP_016661270.1">
    <property type="nucleotide sequence ID" value="XM_016805781.1"/>
</dbReference>
<reference evidence="19" key="1">
    <citation type="submission" date="2010-06" db="EMBL/GenBank/DDBJ databases">
        <authorList>
            <person name="Jiang H."/>
            <person name="Abraham K."/>
            <person name="Ali S."/>
            <person name="Alsbrooks S.L."/>
            <person name="Anim B.N."/>
            <person name="Anosike U.S."/>
            <person name="Attaway T."/>
            <person name="Bandaranaike D.P."/>
            <person name="Battles P.K."/>
            <person name="Bell S.N."/>
            <person name="Bell A.V."/>
            <person name="Beltran B."/>
            <person name="Bickham C."/>
            <person name="Bustamante Y."/>
            <person name="Caleb T."/>
            <person name="Canada A."/>
            <person name="Cardenas V."/>
            <person name="Carter K."/>
            <person name="Chacko J."/>
            <person name="Chandrabose M.N."/>
            <person name="Chavez D."/>
            <person name="Chavez A."/>
            <person name="Chen L."/>
            <person name="Chu H.-S."/>
            <person name="Claassen K.J."/>
            <person name="Cockrell R."/>
            <person name="Collins M."/>
            <person name="Cooper J.A."/>
            <person name="Cree A."/>
            <person name="Curry S.M."/>
            <person name="Da Y."/>
            <person name="Dao M.D."/>
            <person name="Das B."/>
            <person name="Davila M.-L."/>
            <person name="Davy-Carroll L."/>
            <person name="Denson S."/>
            <person name="Dinh H."/>
            <person name="Ebong V.E."/>
            <person name="Edwards J.R."/>
            <person name="Egan A."/>
            <person name="El-Daye J."/>
            <person name="Escobedo L."/>
            <person name="Fernandez S."/>
            <person name="Fernando P.R."/>
            <person name="Flagg N."/>
            <person name="Forbes L.D."/>
            <person name="Fowler R.G."/>
            <person name="Fu Q."/>
            <person name="Gabisi R.A."/>
            <person name="Ganer J."/>
            <person name="Garbino Pronczuk A."/>
            <person name="Garcia R.M."/>
            <person name="Garner T."/>
            <person name="Garrett T.E."/>
            <person name="Gonzalez D.A."/>
            <person name="Hamid H."/>
            <person name="Hawkins E.S."/>
            <person name="Hirani K."/>
            <person name="Hogues M.E."/>
            <person name="Hollins B."/>
            <person name="Hsiao C.-H."/>
            <person name="Jabil R."/>
            <person name="James M.L."/>
            <person name="Jhangiani S.N."/>
            <person name="Johnson B."/>
            <person name="Johnson Q."/>
            <person name="Joshi V."/>
            <person name="Kalu J.B."/>
            <person name="Kam C."/>
            <person name="Kashfia A."/>
            <person name="Keebler J."/>
            <person name="Kisamo H."/>
            <person name="Kovar C.L."/>
            <person name="Lago L.A."/>
            <person name="Lai C.-Y."/>
            <person name="Laidlaw J."/>
            <person name="Lara F."/>
            <person name="Le T.-K."/>
            <person name="Lee S.L."/>
            <person name="Legall F.H."/>
            <person name="Lemon S.J."/>
            <person name="Lewis L.R."/>
            <person name="Li B."/>
            <person name="Liu Y."/>
            <person name="Liu Y.-S."/>
            <person name="Lopez J."/>
            <person name="Lozado R.J."/>
            <person name="Lu J."/>
            <person name="Madu R.C."/>
            <person name="Maheshwari M."/>
            <person name="Maheshwari R."/>
            <person name="Malloy K."/>
            <person name="Martinez E."/>
            <person name="Mathew T."/>
            <person name="Mercado I.C."/>
            <person name="Mercado C."/>
            <person name="Meyer B."/>
            <person name="Montgomery K."/>
            <person name="Morgan M.B."/>
            <person name="Munidasa M."/>
            <person name="Nazareth L.V."/>
            <person name="Nelson J."/>
            <person name="Ng B.M."/>
            <person name="Nguyen N.B."/>
            <person name="Nguyen P.Q."/>
            <person name="Nguyen T."/>
            <person name="Obregon M."/>
            <person name="Okwuonu G.O."/>
            <person name="Onwere C.G."/>
            <person name="Orozco G."/>
            <person name="Parra A."/>
            <person name="Patel S."/>
            <person name="Patil S."/>
            <person name="Perez A."/>
            <person name="Perez Y."/>
            <person name="Pham C."/>
            <person name="Primus E.L."/>
            <person name="Pu L.-L."/>
            <person name="Puazo M."/>
            <person name="Qin X."/>
            <person name="Quiroz J.B."/>
            <person name="Reese J."/>
            <person name="Richards S."/>
            <person name="Rives C.M."/>
            <person name="Robberts R."/>
            <person name="Ruiz S.J."/>
            <person name="Ruiz M.J."/>
            <person name="Santibanez J."/>
            <person name="Schneider B.W."/>
            <person name="Sisson I."/>
            <person name="Smith M."/>
            <person name="Sodergren E."/>
            <person name="Song X.-Z."/>
            <person name="Song B.B."/>
            <person name="Summersgill H."/>
            <person name="Thelus R."/>
            <person name="Thornton R.D."/>
            <person name="Trejos Z.Y."/>
            <person name="Usmani K."/>
            <person name="Vattathil S."/>
            <person name="Villasana D."/>
            <person name="Walker D.L."/>
            <person name="Wang S."/>
            <person name="Wang K."/>
            <person name="White C.S."/>
            <person name="Williams A.C."/>
            <person name="Williamson J."/>
            <person name="Wilson K."/>
            <person name="Woghiren I.O."/>
            <person name="Woodworth J.R."/>
            <person name="Worley K.C."/>
            <person name="Wright R.A."/>
            <person name="Wu W."/>
            <person name="Young L."/>
            <person name="Zhang L."/>
            <person name="Zhang J."/>
            <person name="Zhu Y."/>
            <person name="Muzny D.M."/>
            <person name="Weinstock G."/>
            <person name="Gibbs R.A."/>
        </authorList>
    </citation>
    <scope>NUCLEOTIDE SEQUENCE [LARGE SCALE GENOMIC DNA]</scope>
    <source>
        <strain evidence="19">LSR1</strain>
    </source>
</reference>
<dbReference type="InterPro" id="IPR043128">
    <property type="entry name" value="Rev_trsase/Diguanyl_cyclase"/>
</dbReference>
<evidence type="ECO:0000259" key="16">
    <source>
        <dbReference type="PROSITE" id="PS50172"/>
    </source>
</evidence>
<dbReference type="Gene3D" id="1.10.150.20">
    <property type="entry name" value="5' to 3' exonuclease, C-terminal subdomain"/>
    <property type="match status" value="1"/>
</dbReference>
<keyword evidence="5 13" id="KW-0808">Transferase</keyword>
<dbReference type="Gene3D" id="3.30.70.270">
    <property type="match status" value="2"/>
</dbReference>
<dbReference type="GO" id="GO:0070987">
    <property type="term" value="P:error-free translesion synthesis"/>
    <property type="evidence" value="ECO:0007669"/>
    <property type="project" value="TreeGrafter"/>
</dbReference>
<comment type="function">
    <text evidence="13">Deoxycytidyl transferase involved in DNA repair. Transfers a dCMP residue from dCTP to the 3'-end of a DNA primer in a template-dependent reaction. May assist in the first step in the bypass of abasic lesions by the insertion of a nucleotide opposite the lesion. Required for normal induction of mutations by physical and chemical agents.</text>
</comment>
<dbReference type="InterPro" id="IPR053848">
    <property type="entry name" value="IMS_HHH_1"/>
</dbReference>
<dbReference type="InterPro" id="IPR036775">
    <property type="entry name" value="DNA_pol_Y-fam_lit_finger_sf"/>
</dbReference>
<keyword evidence="6 13" id="KW-0548">Nucleotidyltransferase</keyword>
<dbReference type="Gene3D" id="3.30.1490.100">
    <property type="entry name" value="DNA polymerase, Y-family, little finger domain"/>
    <property type="match status" value="1"/>
</dbReference>
<reference evidence="18" key="2">
    <citation type="submission" date="2022-06" db="UniProtKB">
        <authorList>
            <consortium name="EnsemblMetazoa"/>
        </authorList>
    </citation>
    <scope>IDENTIFICATION</scope>
</reference>
<keyword evidence="19" id="KW-1185">Reference proteome</keyword>
<keyword evidence="10 13" id="KW-0238">DNA-binding</keyword>
<protein>
    <recommendedName>
        <fullName evidence="3 13">DNA repair protein REV1</fullName>
        <ecNumber evidence="13">2.7.7.-</ecNumber>
    </recommendedName>
</protein>
<dbReference type="InterPro" id="IPR043502">
    <property type="entry name" value="DNA/RNA_pol_sf"/>
</dbReference>
<proteinExistence type="inferred from homology"/>
<feature type="domain" description="UmuC" evidence="17">
    <location>
        <begin position="217"/>
        <end position="453"/>
    </location>
</feature>
<dbReference type="EC" id="2.7.7.-" evidence="13"/>
<organism evidence="18 19">
    <name type="scientific">Acyrthosiphon pisum</name>
    <name type="common">Pea aphid</name>
    <dbReference type="NCBI Taxonomy" id="7029"/>
    <lineage>
        <taxon>Eukaryota</taxon>
        <taxon>Metazoa</taxon>
        <taxon>Ecdysozoa</taxon>
        <taxon>Arthropoda</taxon>
        <taxon>Hexapoda</taxon>
        <taxon>Insecta</taxon>
        <taxon>Pterygota</taxon>
        <taxon>Neoptera</taxon>
        <taxon>Paraneoptera</taxon>
        <taxon>Hemiptera</taxon>
        <taxon>Sternorrhyncha</taxon>
        <taxon>Aphidomorpha</taxon>
        <taxon>Aphidoidea</taxon>
        <taxon>Aphididae</taxon>
        <taxon>Macrosiphini</taxon>
        <taxon>Acyrthosiphon</taxon>
    </lineage>
</organism>
<keyword evidence="9 14" id="KW-0460">Magnesium</keyword>
<feature type="domain" description="BRCT" evidence="16">
    <location>
        <begin position="40"/>
        <end position="127"/>
    </location>
</feature>
<dbReference type="EnsemblMetazoa" id="XM_003245567.4">
    <property type="protein sequence ID" value="XP_003245615.1"/>
    <property type="gene ID" value="LOC100159458"/>
</dbReference>
<evidence type="ECO:0000259" key="17">
    <source>
        <dbReference type="PROSITE" id="PS50173"/>
    </source>
</evidence>
<feature type="compositionally biased region" description="Basic and acidic residues" evidence="15">
    <location>
        <begin position="286"/>
        <end position="298"/>
    </location>
</feature>
<dbReference type="InterPro" id="IPR012112">
    <property type="entry name" value="REV1"/>
</dbReference>
<dbReference type="InterPro" id="IPR038401">
    <property type="entry name" value="Rev1_C_sf"/>
</dbReference>
<dbReference type="SUPFAM" id="SSF56672">
    <property type="entry name" value="DNA/RNA polymerases"/>
    <property type="match status" value="1"/>
</dbReference>
<evidence type="ECO:0000256" key="10">
    <source>
        <dbReference type="ARBA" id="ARBA00023125"/>
    </source>
</evidence>
<dbReference type="SMART" id="SM00292">
    <property type="entry name" value="BRCT"/>
    <property type="match status" value="1"/>
</dbReference>
<comment type="similarity">
    <text evidence="2 13">Belongs to the DNA polymerase type-Y family.</text>
</comment>
<dbReference type="PROSITE" id="PS50173">
    <property type="entry name" value="UMUC"/>
    <property type="match status" value="1"/>
</dbReference>
<dbReference type="FunFam" id="3.40.50.10190:FF:000011">
    <property type="entry name" value="DNA repair protein REV1"/>
    <property type="match status" value="1"/>
</dbReference>
<dbReference type="SUPFAM" id="SSF52113">
    <property type="entry name" value="BRCT domain"/>
    <property type="match status" value="1"/>
</dbReference>
<dbReference type="Gene3D" id="1.20.58.1280">
    <property type="entry name" value="DNA repair protein Rev1, C-terminal domain"/>
    <property type="match status" value="1"/>
</dbReference>
<dbReference type="EnsemblMetazoa" id="XM_016805781.2">
    <property type="protein sequence ID" value="XP_016661270.1"/>
    <property type="gene ID" value="LOC100159458"/>
</dbReference>
<dbReference type="Pfam" id="PF16727">
    <property type="entry name" value="REV1_C"/>
    <property type="match status" value="1"/>
</dbReference>